<dbReference type="CDD" id="cd05466">
    <property type="entry name" value="PBP2_LTTR_substrate"/>
    <property type="match status" value="1"/>
</dbReference>
<dbReference type="GO" id="GO:0003700">
    <property type="term" value="F:DNA-binding transcription factor activity"/>
    <property type="evidence" value="ECO:0007669"/>
    <property type="project" value="InterPro"/>
</dbReference>
<accession>A0A285UG30</accession>
<organism evidence="6 7">
    <name type="scientific">Salinicoccus kekensis</name>
    <dbReference type="NCBI Taxonomy" id="714307"/>
    <lineage>
        <taxon>Bacteria</taxon>
        <taxon>Bacillati</taxon>
        <taxon>Bacillota</taxon>
        <taxon>Bacilli</taxon>
        <taxon>Bacillales</taxon>
        <taxon>Staphylococcaceae</taxon>
        <taxon>Salinicoccus</taxon>
    </lineage>
</organism>
<dbReference type="InterPro" id="IPR036390">
    <property type="entry name" value="WH_DNA-bd_sf"/>
</dbReference>
<dbReference type="EMBL" id="OBQF01000002">
    <property type="protein sequence ID" value="SOC40799.1"/>
    <property type="molecule type" value="Genomic_DNA"/>
</dbReference>
<evidence type="ECO:0000259" key="5">
    <source>
        <dbReference type="PROSITE" id="PS50931"/>
    </source>
</evidence>
<evidence type="ECO:0000256" key="2">
    <source>
        <dbReference type="ARBA" id="ARBA00023015"/>
    </source>
</evidence>
<name>A0A285UG30_9STAP</name>
<evidence type="ECO:0000313" key="6">
    <source>
        <dbReference type="EMBL" id="SOC40799.1"/>
    </source>
</evidence>
<dbReference type="GO" id="GO:0003677">
    <property type="term" value="F:DNA binding"/>
    <property type="evidence" value="ECO:0007669"/>
    <property type="project" value="UniProtKB-KW"/>
</dbReference>
<dbReference type="Gene3D" id="1.10.10.10">
    <property type="entry name" value="Winged helix-like DNA-binding domain superfamily/Winged helix DNA-binding domain"/>
    <property type="match status" value="1"/>
</dbReference>
<dbReference type="InterPro" id="IPR036388">
    <property type="entry name" value="WH-like_DNA-bd_sf"/>
</dbReference>
<dbReference type="FunFam" id="1.10.10.10:FF:000001">
    <property type="entry name" value="LysR family transcriptional regulator"/>
    <property type="match status" value="1"/>
</dbReference>
<dbReference type="SUPFAM" id="SSF53850">
    <property type="entry name" value="Periplasmic binding protein-like II"/>
    <property type="match status" value="1"/>
</dbReference>
<keyword evidence="2" id="KW-0805">Transcription regulation</keyword>
<dbReference type="InterPro" id="IPR000847">
    <property type="entry name" value="LysR_HTH_N"/>
</dbReference>
<evidence type="ECO:0000313" key="7">
    <source>
        <dbReference type="Proteomes" id="UP000219412"/>
    </source>
</evidence>
<gene>
    <name evidence="6" type="ORF">SAMN05878391_1138</name>
</gene>
<dbReference type="Pfam" id="PF03466">
    <property type="entry name" value="LysR_substrate"/>
    <property type="match status" value="1"/>
</dbReference>
<evidence type="ECO:0000256" key="4">
    <source>
        <dbReference type="ARBA" id="ARBA00023163"/>
    </source>
</evidence>
<dbReference type="AlphaFoldDB" id="A0A285UG30"/>
<keyword evidence="7" id="KW-1185">Reference proteome</keyword>
<proteinExistence type="inferred from homology"/>
<dbReference type="PANTHER" id="PTHR30126">
    <property type="entry name" value="HTH-TYPE TRANSCRIPTIONAL REGULATOR"/>
    <property type="match status" value="1"/>
</dbReference>
<dbReference type="OrthoDB" id="9803735at2"/>
<dbReference type="Gene3D" id="3.40.190.290">
    <property type="match status" value="1"/>
</dbReference>
<dbReference type="PRINTS" id="PR00039">
    <property type="entry name" value="HTHLYSR"/>
</dbReference>
<evidence type="ECO:0000256" key="3">
    <source>
        <dbReference type="ARBA" id="ARBA00023125"/>
    </source>
</evidence>
<dbReference type="Proteomes" id="UP000219412">
    <property type="component" value="Unassembled WGS sequence"/>
</dbReference>
<sequence length="286" mass="33002">MDIKQLRYFDAIVKHGKISWAANALYISQPSLSMSLSKLEEELGFRLLERNDGMFKLTDAGAEFYQHVKLVLSMYGNMEDEVQYIRKKGSGKLKVGITETFRMVTPELFEIYLDKYNDLDIQLTEGTTTHIIKQVKTHQLHFGLTTLNYLEDGMESIHLGQNVYSVLVHKDFPLQVVRLEDLTAHTLIFIENSTVLNKFLQENNLQFRNIIRVDTIGTAVRLVKKGLGFAVIPEFYAKHYTDDDVKSINLQHDLKSPDLYLSFMKNRHFSPVMEDCIKMTHGYLLG</sequence>
<protein>
    <submittedName>
        <fullName evidence="6">LysR family transcriptional regulator</fullName>
    </submittedName>
</protein>
<keyword evidence="4" id="KW-0804">Transcription</keyword>
<dbReference type="InterPro" id="IPR005119">
    <property type="entry name" value="LysR_subst-bd"/>
</dbReference>
<dbReference type="Pfam" id="PF00126">
    <property type="entry name" value="HTH_1"/>
    <property type="match status" value="1"/>
</dbReference>
<dbReference type="RefSeq" id="WP_097040000.1">
    <property type="nucleotide sequence ID" value="NZ_OBQF01000002.1"/>
</dbReference>
<reference evidence="7" key="1">
    <citation type="submission" date="2017-08" db="EMBL/GenBank/DDBJ databases">
        <authorList>
            <person name="Varghese N."/>
            <person name="Submissions S."/>
        </authorList>
    </citation>
    <scope>NUCLEOTIDE SEQUENCE [LARGE SCALE GENOMIC DNA]</scope>
    <source>
        <strain evidence="7">DSM 23173</strain>
    </source>
</reference>
<comment type="similarity">
    <text evidence="1">Belongs to the LysR transcriptional regulatory family.</text>
</comment>
<keyword evidence="3" id="KW-0238">DNA-binding</keyword>
<dbReference type="PROSITE" id="PS50931">
    <property type="entry name" value="HTH_LYSR"/>
    <property type="match status" value="1"/>
</dbReference>
<feature type="domain" description="HTH lysR-type" evidence="5">
    <location>
        <begin position="1"/>
        <end position="58"/>
    </location>
</feature>
<evidence type="ECO:0000256" key="1">
    <source>
        <dbReference type="ARBA" id="ARBA00009437"/>
    </source>
</evidence>
<dbReference type="SUPFAM" id="SSF46785">
    <property type="entry name" value="Winged helix' DNA-binding domain"/>
    <property type="match status" value="1"/>
</dbReference>